<dbReference type="EMBL" id="CAMKVN010004891">
    <property type="protein sequence ID" value="CAI2187937.1"/>
    <property type="molecule type" value="Genomic_DNA"/>
</dbReference>
<sequence length="406" mass="46436">MNYESFTVIETENGKEKKQLKLWSTFFTDAEKDLLENNICQLETPGIDNGGFQLKALTEREIKEKFIKNIKDRFSGAFSSENDAILGENGKLNKLGNEELLGRRGSVLLCLARSIIGTVHAKVLDKTTEKTLKSELKEYLENYIANHTNGSETIIYNDTGDIYGNYAKMIKEIRKQALITKKQKKDLEEAVEYLVRLDQKGYSPTEDAKKLTFLRNEDTDNADFYSNNLEEKVQKLTTQLTDPTDQTHGKDLTAEETIRRFIKEKEKSDLNAALSTEIEEVIIREQVIHSPAPESAEYILHSDKEVEATRNVLETIQEILAINKNDETAWQKLTFEKLTTLEIDKSVKLEILINSKTNDLLSKAEERVKVIKKFITDISLSTVRTEFHYYNSLKEELARGDGGFDI</sequence>
<protein>
    <submittedName>
        <fullName evidence="1">9693_t:CDS:1</fullName>
    </submittedName>
</protein>
<dbReference type="AlphaFoldDB" id="A0A9W4SY80"/>
<gene>
    <name evidence="1" type="ORF">FWILDA_LOCUS13330</name>
</gene>
<proteinExistence type="predicted"/>
<dbReference type="Proteomes" id="UP001153678">
    <property type="component" value="Unassembled WGS sequence"/>
</dbReference>
<comment type="caution">
    <text evidence="1">The sequence shown here is derived from an EMBL/GenBank/DDBJ whole genome shotgun (WGS) entry which is preliminary data.</text>
</comment>
<keyword evidence="2" id="KW-1185">Reference proteome</keyword>
<organism evidence="1 2">
    <name type="scientific">Funneliformis geosporum</name>
    <dbReference type="NCBI Taxonomy" id="1117311"/>
    <lineage>
        <taxon>Eukaryota</taxon>
        <taxon>Fungi</taxon>
        <taxon>Fungi incertae sedis</taxon>
        <taxon>Mucoromycota</taxon>
        <taxon>Glomeromycotina</taxon>
        <taxon>Glomeromycetes</taxon>
        <taxon>Glomerales</taxon>
        <taxon>Glomeraceae</taxon>
        <taxon>Funneliformis</taxon>
    </lineage>
</organism>
<reference evidence="1" key="1">
    <citation type="submission" date="2022-08" db="EMBL/GenBank/DDBJ databases">
        <authorList>
            <person name="Kallberg Y."/>
            <person name="Tangrot J."/>
            <person name="Rosling A."/>
        </authorList>
    </citation>
    <scope>NUCLEOTIDE SEQUENCE</scope>
    <source>
        <strain evidence="1">Wild A</strain>
    </source>
</reference>
<evidence type="ECO:0000313" key="1">
    <source>
        <dbReference type="EMBL" id="CAI2187937.1"/>
    </source>
</evidence>
<name>A0A9W4SY80_9GLOM</name>
<accession>A0A9W4SY80</accession>
<evidence type="ECO:0000313" key="2">
    <source>
        <dbReference type="Proteomes" id="UP001153678"/>
    </source>
</evidence>